<keyword evidence="1" id="KW-0472">Membrane</keyword>
<feature type="transmembrane region" description="Helical" evidence="1">
    <location>
        <begin position="216"/>
        <end position="238"/>
    </location>
</feature>
<feature type="transmembrane region" description="Helical" evidence="1">
    <location>
        <begin position="17"/>
        <end position="36"/>
    </location>
</feature>
<dbReference type="Pfam" id="PF12730">
    <property type="entry name" value="ABC2_membrane_4"/>
    <property type="match status" value="1"/>
</dbReference>
<reference evidence="2 3" key="1">
    <citation type="submission" date="2018-04" db="EMBL/GenBank/DDBJ databases">
        <title>Genomic Encyclopedia of Type Strains, Phase IV (KMG-IV): sequencing the most valuable type-strain genomes for metagenomic binning, comparative biology and taxonomic classification.</title>
        <authorList>
            <person name="Goeker M."/>
        </authorList>
    </citation>
    <scope>NUCLEOTIDE SEQUENCE [LARGE SCALE GENOMIC DNA]</scope>
    <source>
        <strain evidence="2 3">DSM 20705</strain>
    </source>
</reference>
<gene>
    <name evidence="2" type="ORF">C7381_1174</name>
</gene>
<comment type="caution">
    <text evidence="2">The sequence shown here is derived from an EMBL/GenBank/DDBJ whole genome shotgun (WGS) entry which is preliminary data.</text>
</comment>
<dbReference type="RefSeq" id="WP_070640800.1">
    <property type="nucleotide sequence ID" value="NZ_CP096650.1"/>
</dbReference>
<evidence type="ECO:0000313" key="2">
    <source>
        <dbReference type="EMBL" id="PVY88640.1"/>
    </source>
</evidence>
<keyword evidence="1" id="KW-1133">Transmembrane helix</keyword>
<feature type="transmembrane region" description="Helical" evidence="1">
    <location>
        <begin position="56"/>
        <end position="76"/>
    </location>
</feature>
<organism evidence="2 3">
    <name type="scientific">Ezakiella coagulans</name>
    <dbReference type="NCBI Taxonomy" id="46507"/>
    <lineage>
        <taxon>Bacteria</taxon>
        <taxon>Bacillati</taxon>
        <taxon>Bacillota</taxon>
        <taxon>Tissierellia</taxon>
        <taxon>Ezakiella</taxon>
    </lineage>
</organism>
<dbReference type="PANTHER" id="PTHR37305:SF1">
    <property type="entry name" value="MEMBRANE PROTEIN"/>
    <property type="match status" value="1"/>
</dbReference>
<keyword evidence="1" id="KW-0812">Transmembrane</keyword>
<evidence type="ECO:0000256" key="1">
    <source>
        <dbReference type="SAM" id="Phobius"/>
    </source>
</evidence>
<accession>A0A2U1DLS7</accession>
<evidence type="ECO:0000313" key="3">
    <source>
        <dbReference type="Proteomes" id="UP000245793"/>
    </source>
</evidence>
<dbReference type="EMBL" id="QEKV01000017">
    <property type="protein sequence ID" value="PVY88640.1"/>
    <property type="molecule type" value="Genomic_DNA"/>
</dbReference>
<sequence>MLNLVKVEFLKLKRKKIVWMMFLATLLMPLLATIYFGNIDLSDNAMKYFKWTIFSYNLWLILPIILGIFSTMIVSMEYENDTFKALWIVPIQKTKLLISKFIIVFLYTLVFMGLSILFTLLFGRIIHHIEMNHFLLIFLIRKCFEISGLLSVSMLPILSIAFLTKKYILPICITIVYAFSGFVILMVNMYIHPLSSSTAIVLRDVPGIILNQDINIFYSLLCIGIWVVGFTIVTKLLLKRRGW</sequence>
<feature type="transmembrane region" description="Helical" evidence="1">
    <location>
        <begin position="134"/>
        <end position="155"/>
    </location>
</feature>
<feature type="transmembrane region" description="Helical" evidence="1">
    <location>
        <begin position="97"/>
        <end position="122"/>
    </location>
</feature>
<dbReference type="AlphaFoldDB" id="A0A2U1DLS7"/>
<dbReference type="PANTHER" id="PTHR37305">
    <property type="entry name" value="INTEGRAL MEMBRANE PROTEIN-RELATED"/>
    <property type="match status" value="1"/>
</dbReference>
<feature type="transmembrane region" description="Helical" evidence="1">
    <location>
        <begin position="167"/>
        <end position="191"/>
    </location>
</feature>
<name>A0A2U1DLS7_9FIRM</name>
<dbReference type="Proteomes" id="UP000245793">
    <property type="component" value="Unassembled WGS sequence"/>
</dbReference>
<keyword evidence="3" id="KW-1185">Reference proteome</keyword>
<protein>
    <submittedName>
        <fullName evidence="2">Bacitracin transport system permease protein</fullName>
    </submittedName>
</protein>
<proteinExistence type="predicted"/>